<dbReference type="RefSeq" id="WP_132689247.1">
    <property type="nucleotide sequence ID" value="NZ_SKBU01000008.1"/>
</dbReference>
<evidence type="ECO:0000313" key="3">
    <source>
        <dbReference type="Proteomes" id="UP000295244"/>
    </source>
</evidence>
<dbReference type="Proteomes" id="UP000295244">
    <property type="component" value="Unassembled WGS sequence"/>
</dbReference>
<evidence type="ECO:0000313" key="2">
    <source>
        <dbReference type="EMBL" id="TCJ19475.1"/>
    </source>
</evidence>
<gene>
    <name evidence="2" type="ORF">E0L93_04840</name>
</gene>
<comment type="caution">
    <text evidence="2">The sequence shown here is derived from an EMBL/GenBank/DDBJ whole genome shotgun (WGS) entry which is preliminary data.</text>
</comment>
<protein>
    <submittedName>
        <fullName evidence="2">Uncharacterized protein</fullName>
    </submittedName>
</protein>
<evidence type="ECO:0000256" key="1">
    <source>
        <dbReference type="SAM" id="MobiDB-lite"/>
    </source>
</evidence>
<dbReference type="OrthoDB" id="9553773at2"/>
<reference evidence="2 3" key="1">
    <citation type="submission" date="2019-03" db="EMBL/GenBank/DDBJ databases">
        <title>Whole genome sequence of a novel Rubrobacter taiwanensis strain, isolated from Yellowstone National Park.</title>
        <authorList>
            <person name="Freed S."/>
            <person name="Ramaley R.F."/>
            <person name="Kyndt J.A."/>
        </authorList>
    </citation>
    <scope>NUCLEOTIDE SEQUENCE [LARGE SCALE GENOMIC DNA]</scope>
    <source>
        <strain evidence="2 3">Yellowstone</strain>
    </source>
</reference>
<dbReference type="AlphaFoldDB" id="A0A4R1BQL8"/>
<feature type="region of interest" description="Disordered" evidence="1">
    <location>
        <begin position="68"/>
        <end position="103"/>
    </location>
</feature>
<keyword evidence="3" id="KW-1185">Reference proteome</keyword>
<organism evidence="2 3">
    <name type="scientific">Rubrobacter taiwanensis</name>
    <dbReference type="NCBI Taxonomy" id="185139"/>
    <lineage>
        <taxon>Bacteria</taxon>
        <taxon>Bacillati</taxon>
        <taxon>Actinomycetota</taxon>
        <taxon>Rubrobacteria</taxon>
        <taxon>Rubrobacterales</taxon>
        <taxon>Rubrobacteraceae</taxon>
        <taxon>Rubrobacter</taxon>
    </lineage>
</organism>
<sequence>MEQRLEKQTEEMTRAAKEITEAVKELRTAVERLAEIQRPGEFPEDEAVRLAQEGVHEVREELRRERERLGLKEERRPAPTPEEIREWEHRREERRRREGYKPL</sequence>
<proteinExistence type="predicted"/>
<dbReference type="EMBL" id="SKBU01000008">
    <property type="protein sequence ID" value="TCJ19475.1"/>
    <property type="molecule type" value="Genomic_DNA"/>
</dbReference>
<name>A0A4R1BQL8_9ACTN</name>
<accession>A0A4R1BQL8</accession>